<evidence type="ECO:0000313" key="14">
    <source>
        <dbReference type="WBParaSite" id="ACRNAN_Path_665.g2499.t1"/>
    </source>
</evidence>
<comment type="similarity">
    <text evidence="3">Belongs to the DSH family.</text>
</comment>
<dbReference type="InterPro" id="IPR036390">
    <property type="entry name" value="WH_DNA-bd_sf"/>
</dbReference>
<dbReference type="GO" id="GO:0003002">
    <property type="term" value="P:regionalization"/>
    <property type="evidence" value="ECO:0007669"/>
    <property type="project" value="UniProtKB-ARBA"/>
</dbReference>
<dbReference type="PROSITE" id="PS50186">
    <property type="entry name" value="DEP"/>
    <property type="match status" value="1"/>
</dbReference>
<dbReference type="CDD" id="cd04438">
    <property type="entry name" value="DEP_dishevelled"/>
    <property type="match status" value="1"/>
</dbReference>
<organism evidence="13 14">
    <name type="scientific">Acrobeloides nanus</name>
    <dbReference type="NCBI Taxonomy" id="290746"/>
    <lineage>
        <taxon>Eukaryota</taxon>
        <taxon>Metazoa</taxon>
        <taxon>Ecdysozoa</taxon>
        <taxon>Nematoda</taxon>
        <taxon>Chromadorea</taxon>
        <taxon>Rhabditida</taxon>
        <taxon>Tylenchina</taxon>
        <taxon>Cephalobomorpha</taxon>
        <taxon>Cephaloboidea</taxon>
        <taxon>Cephalobidae</taxon>
        <taxon>Acrobeloides</taxon>
    </lineage>
</organism>
<dbReference type="GO" id="GO:0009887">
    <property type="term" value="P:animal organ morphogenesis"/>
    <property type="evidence" value="ECO:0007669"/>
    <property type="project" value="UniProtKB-ARBA"/>
</dbReference>
<keyword evidence="6 8" id="KW-0879">Wnt signaling pathway</keyword>
<feature type="region of interest" description="Disordered" evidence="9">
    <location>
        <begin position="170"/>
        <end position="218"/>
    </location>
</feature>
<dbReference type="GO" id="GO:0060070">
    <property type="term" value="P:canonical Wnt signaling pathway"/>
    <property type="evidence" value="ECO:0007669"/>
    <property type="project" value="TreeGrafter"/>
</dbReference>
<feature type="region of interest" description="Disordered" evidence="9">
    <location>
        <begin position="649"/>
        <end position="672"/>
    </location>
</feature>
<evidence type="ECO:0000256" key="4">
    <source>
        <dbReference type="ARBA" id="ARBA00022473"/>
    </source>
</evidence>
<dbReference type="PROSITE" id="PS50841">
    <property type="entry name" value="DIX"/>
    <property type="match status" value="1"/>
</dbReference>
<dbReference type="PANTHER" id="PTHR10878">
    <property type="entry name" value="SEGMENT POLARITY PROTEIN DISHEVELLED"/>
    <property type="match status" value="1"/>
</dbReference>
<keyword evidence="13" id="KW-1185">Reference proteome</keyword>
<dbReference type="GO" id="GO:0035556">
    <property type="term" value="P:intracellular signal transduction"/>
    <property type="evidence" value="ECO:0007669"/>
    <property type="project" value="InterPro"/>
</dbReference>
<dbReference type="PROSITE" id="PS50106">
    <property type="entry name" value="PDZ"/>
    <property type="match status" value="1"/>
</dbReference>
<dbReference type="InterPro" id="IPR015506">
    <property type="entry name" value="Dsh/Dvl-rel"/>
</dbReference>
<protein>
    <submittedName>
        <fullName evidence="14">Dishevelled</fullName>
    </submittedName>
</protein>
<dbReference type="Proteomes" id="UP000887540">
    <property type="component" value="Unplaced"/>
</dbReference>
<feature type="region of interest" description="Disordered" evidence="9">
    <location>
        <begin position="707"/>
        <end position="728"/>
    </location>
</feature>
<dbReference type="Pfam" id="PF00610">
    <property type="entry name" value="DEP"/>
    <property type="match status" value="1"/>
</dbReference>
<dbReference type="InterPro" id="IPR001158">
    <property type="entry name" value="DIX"/>
</dbReference>
<keyword evidence="4" id="KW-0217">Developmental protein</keyword>
<dbReference type="Gene3D" id="2.30.42.10">
    <property type="match status" value="1"/>
</dbReference>
<dbReference type="SMART" id="SM00049">
    <property type="entry name" value="DEP"/>
    <property type="match status" value="1"/>
</dbReference>
<keyword evidence="7" id="KW-0472">Membrane</keyword>
<dbReference type="GO" id="GO:0005938">
    <property type="term" value="C:cell cortex"/>
    <property type="evidence" value="ECO:0007669"/>
    <property type="project" value="UniProtKB-ARBA"/>
</dbReference>
<evidence type="ECO:0000313" key="13">
    <source>
        <dbReference type="Proteomes" id="UP000887540"/>
    </source>
</evidence>
<dbReference type="GO" id="GO:0005109">
    <property type="term" value="F:frizzled binding"/>
    <property type="evidence" value="ECO:0007669"/>
    <property type="project" value="TreeGrafter"/>
</dbReference>
<reference evidence="14" key="1">
    <citation type="submission" date="2022-11" db="UniProtKB">
        <authorList>
            <consortium name="WormBaseParasite"/>
        </authorList>
    </citation>
    <scope>IDENTIFICATION</scope>
</reference>
<evidence type="ECO:0000259" key="12">
    <source>
        <dbReference type="PROSITE" id="PS50841"/>
    </source>
</evidence>
<dbReference type="InterPro" id="IPR000591">
    <property type="entry name" value="DEP_dom"/>
</dbReference>
<dbReference type="GO" id="GO:0048468">
    <property type="term" value="P:cell development"/>
    <property type="evidence" value="ECO:0007669"/>
    <property type="project" value="UniProtKB-ARBA"/>
</dbReference>
<dbReference type="SMART" id="SM00228">
    <property type="entry name" value="PDZ"/>
    <property type="match status" value="1"/>
</dbReference>
<sequence>MVSAPDERTTKVYYYLDDSTPYVSVVPVPPDQICLGDFKKVFNRKDFKYFCKELDNDIGREVKVELIKDETCLKKSPNGLFELFLLPANQGHGTLPRNSYRNGFEESAGYRLNKRRSMQALSSTNGDLDMNGGQRVSMMTTDQSISAGGSMHTFISRRAGEHLADIYTSNSEDPYKQEENSTFSITSSTFQDPTNSLSKLTRKRRPRKDRYRKPYVPSTISSASESSISYSLPRVEEIHLSMKDSPYLGISVVSHDGGIFVSSIKPGGAADRCDHIEVGDQIVQVNQTSFENLTDKEAIAVLKKVAKQKRSLTVYVAKRPRTSDQRSDALSALCETLPVDVSLWVEMTSQAPPPKPFEATIDGDGPGEHAGSVIDMTSDEERAAYMDRRNGVGAHYVPALQTQKLEEALRLKENEENEKLLDKLTIEMNPITILLHMARPDSGLQIKNRKWLKIPVPMSFIGDEMVDWLFENVHGFRDRKAAKNYAAMLLEQGHIRHVVNKLTFTEKCYYVFEDSIAAERRRYEQAKTKAESNTEVTYVSEQSSPFLNQQNCPPGPQLPLQQHPLTKPPLPAKKNIFGESKSVNKVTHATNGMALAPHNSTQQTWPISPIPVAGGSNFVLHGGQRDCDSPMTNDYASMIQGEINGGYATTNASNPAGGGSTLPIVPDPYPTKPRDKIDNNRFYNGTSLVNGTSASYNPQHGLLQAPQPKIRSVSPPPPNTPNTFWGEQEEPLNYAIKAPS</sequence>
<keyword evidence="5" id="KW-0963">Cytoplasm</keyword>
<evidence type="ECO:0000259" key="11">
    <source>
        <dbReference type="PROSITE" id="PS50186"/>
    </source>
</evidence>
<feature type="compositionally biased region" description="Basic residues" evidence="9">
    <location>
        <begin position="200"/>
        <end position="213"/>
    </location>
</feature>
<evidence type="ECO:0000256" key="6">
    <source>
        <dbReference type="ARBA" id="ARBA00022687"/>
    </source>
</evidence>
<dbReference type="InterPro" id="IPR036034">
    <property type="entry name" value="PDZ_sf"/>
</dbReference>
<evidence type="ECO:0000256" key="5">
    <source>
        <dbReference type="ARBA" id="ARBA00022490"/>
    </source>
</evidence>
<evidence type="ECO:0000256" key="3">
    <source>
        <dbReference type="ARBA" id="ARBA00008735"/>
    </source>
</evidence>
<feature type="compositionally biased region" description="Polar residues" evidence="9">
    <location>
        <begin position="180"/>
        <end position="199"/>
    </location>
</feature>
<dbReference type="Gene3D" id="2.40.240.130">
    <property type="match status" value="1"/>
</dbReference>
<dbReference type="InterPro" id="IPR029071">
    <property type="entry name" value="Ubiquitin-like_domsf"/>
</dbReference>
<dbReference type="InterPro" id="IPR036388">
    <property type="entry name" value="WH-like_DNA-bd_sf"/>
</dbReference>
<feature type="domain" description="DIX" evidence="12">
    <location>
        <begin position="6"/>
        <end position="89"/>
    </location>
</feature>
<name>A0A914C9U4_9BILA</name>
<dbReference type="SMART" id="SM00021">
    <property type="entry name" value="DAX"/>
    <property type="match status" value="1"/>
</dbReference>
<feature type="domain" description="DEP" evidence="11">
    <location>
        <begin position="440"/>
        <end position="514"/>
    </location>
</feature>
<dbReference type="WBParaSite" id="ACRNAN_Path_665.g2499.t1">
    <property type="protein sequence ID" value="ACRNAN_Path_665.g2499.t1"/>
    <property type="gene ID" value="ACRNAN_Path_665.g2499"/>
</dbReference>
<dbReference type="Pfam" id="PF00595">
    <property type="entry name" value="PDZ"/>
    <property type="match status" value="1"/>
</dbReference>
<evidence type="ECO:0000256" key="2">
    <source>
        <dbReference type="ARBA" id="ARBA00004496"/>
    </source>
</evidence>
<comment type="subcellular location">
    <subcellularLocation>
        <location evidence="2">Cytoplasm</location>
    </subcellularLocation>
    <subcellularLocation>
        <location evidence="1">Membrane</location>
    </subcellularLocation>
</comment>
<accession>A0A914C9U4</accession>
<dbReference type="GO" id="GO:0016020">
    <property type="term" value="C:membrane"/>
    <property type="evidence" value="ECO:0007669"/>
    <property type="project" value="UniProtKB-SubCell"/>
</dbReference>
<dbReference type="Pfam" id="PF00778">
    <property type="entry name" value="DIX"/>
    <property type="match status" value="1"/>
</dbReference>
<proteinExistence type="inferred from homology"/>
<dbReference type="SUPFAM" id="SSF54236">
    <property type="entry name" value="Ubiquitin-like"/>
    <property type="match status" value="1"/>
</dbReference>
<dbReference type="SUPFAM" id="SSF50156">
    <property type="entry name" value="PDZ domain-like"/>
    <property type="match status" value="1"/>
</dbReference>
<evidence type="ECO:0000256" key="7">
    <source>
        <dbReference type="ARBA" id="ARBA00023136"/>
    </source>
</evidence>
<evidence type="ECO:0000256" key="9">
    <source>
        <dbReference type="SAM" id="MobiDB-lite"/>
    </source>
</evidence>
<evidence type="ECO:0000259" key="10">
    <source>
        <dbReference type="PROSITE" id="PS50106"/>
    </source>
</evidence>
<evidence type="ECO:0000256" key="8">
    <source>
        <dbReference type="PROSITE-ProRule" id="PRU00069"/>
    </source>
</evidence>
<dbReference type="GO" id="GO:0016477">
    <property type="term" value="P:cell migration"/>
    <property type="evidence" value="ECO:0007669"/>
    <property type="project" value="UniProtKB-ARBA"/>
</dbReference>
<dbReference type="GO" id="GO:0048646">
    <property type="term" value="P:anatomical structure formation involved in morphogenesis"/>
    <property type="evidence" value="ECO:0007669"/>
    <property type="project" value="UniProtKB-ARBA"/>
</dbReference>
<dbReference type="Gene3D" id="1.10.10.10">
    <property type="entry name" value="Winged helix-like DNA-binding domain superfamily/Winged helix DNA-binding domain"/>
    <property type="match status" value="1"/>
</dbReference>
<dbReference type="GO" id="GO:0048598">
    <property type="term" value="P:embryonic morphogenesis"/>
    <property type="evidence" value="ECO:0007669"/>
    <property type="project" value="UniProtKB-ARBA"/>
</dbReference>
<dbReference type="FunFam" id="1.10.10.10:FF:000400">
    <property type="entry name" value="DiSHevelled related"/>
    <property type="match status" value="1"/>
</dbReference>
<dbReference type="GO" id="GO:0005829">
    <property type="term" value="C:cytosol"/>
    <property type="evidence" value="ECO:0007669"/>
    <property type="project" value="TreeGrafter"/>
</dbReference>
<dbReference type="AlphaFoldDB" id="A0A914C9U4"/>
<dbReference type="GO" id="GO:0035591">
    <property type="term" value="F:signaling adaptor activity"/>
    <property type="evidence" value="ECO:0007669"/>
    <property type="project" value="UniProtKB-ARBA"/>
</dbReference>
<dbReference type="InterPro" id="IPR038207">
    <property type="entry name" value="DIX_dom_sf"/>
</dbReference>
<evidence type="ECO:0000256" key="1">
    <source>
        <dbReference type="ARBA" id="ARBA00004370"/>
    </source>
</evidence>
<dbReference type="SUPFAM" id="SSF46785">
    <property type="entry name" value="Winged helix' DNA-binding domain"/>
    <property type="match status" value="1"/>
</dbReference>
<dbReference type="InterPro" id="IPR001478">
    <property type="entry name" value="PDZ"/>
</dbReference>
<dbReference type="GO" id="GO:0000132">
    <property type="term" value="P:establishment of mitotic spindle orientation"/>
    <property type="evidence" value="ECO:0007669"/>
    <property type="project" value="UniProtKB-ARBA"/>
</dbReference>
<feature type="domain" description="PDZ" evidence="10">
    <location>
        <begin position="237"/>
        <end position="304"/>
    </location>
</feature>
<dbReference type="GO" id="GO:0048699">
    <property type="term" value="P:generation of neurons"/>
    <property type="evidence" value="ECO:0007669"/>
    <property type="project" value="UniProtKB-ARBA"/>
</dbReference>
<dbReference type="GO" id="GO:0048730">
    <property type="term" value="P:epidermis morphogenesis"/>
    <property type="evidence" value="ECO:0007669"/>
    <property type="project" value="UniProtKB-ARBA"/>
</dbReference>
<dbReference type="PANTHER" id="PTHR10878:SF24">
    <property type="entry name" value="SEGMENT POLARITY PROTEIN DISHEVELLED HOMOLOG MIG-5"/>
    <property type="match status" value="1"/>
</dbReference>